<feature type="transmembrane region" description="Helical" evidence="6">
    <location>
        <begin position="174"/>
        <end position="195"/>
    </location>
</feature>
<comment type="caution">
    <text evidence="7">The sequence shown here is derived from an EMBL/GenBank/DDBJ whole genome shotgun (WGS) entry which is preliminary data.</text>
</comment>
<evidence type="ECO:0000256" key="3">
    <source>
        <dbReference type="ARBA" id="ARBA00022692"/>
    </source>
</evidence>
<feature type="transmembrane region" description="Helical" evidence="6">
    <location>
        <begin position="410"/>
        <end position="430"/>
    </location>
</feature>
<dbReference type="PANTHER" id="PTHR30250:SF11">
    <property type="entry name" value="O-ANTIGEN TRANSPORTER-RELATED"/>
    <property type="match status" value="1"/>
</dbReference>
<dbReference type="PANTHER" id="PTHR30250">
    <property type="entry name" value="PST FAMILY PREDICTED COLANIC ACID TRANSPORTER"/>
    <property type="match status" value="1"/>
</dbReference>
<keyword evidence="8" id="KW-1185">Reference proteome</keyword>
<evidence type="ECO:0000313" key="8">
    <source>
        <dbReference type="Proteomes" id="UP000189739"/>
    </source>
</evidence>
<evidence type="ECO:0000256" key="6">
    <source>
        <dbReference type="SAM" id="Phobius"/>
    </source>
</evidence>
<feature type="transmembrane region" description="Helical" evidence="6">
    <location>
        <begin position="43"/>
        <end position="62"/>
    </location>
</feature>
<feature type="transmembrane region" description="Helical" evidence="6">
    <location>
        <begin position="111"/>
        <end position="131"/>
    </location>
</feature>
<keyword evidence="5 6" id="KW-0472">Membrane</keyword>
<feature type="transmembrane region" description="Helical" evidence="6">
    <location>
        <begin position="12"/>
        <end position="31"/>
    </location>
</feature>
<keyword evidence="3 6" id="KW-0812">Transmembrane</keyword>
<feature type="transmembrane region" description="Helical" evidence="6">
    <location>
        <begin position="436"/>
        <end position="455"/>
    </location>
</feature>
<reference evidence="7 8" key="1">
    <citation type="submission" date="2016-07" db="EMBL/GenBank/DDBJ databases">
        <title>Genomic analysis of zinc-resistant bacterium Mucilaginibacter pedocola TBZ30.</title>
        <authorList>
            <person name="Huang J."/>
            <person name="Tang J."/>
        </authorList>
    </citation>
    <scope>NUCLEOTIDE SEQUENCE [LARGE SCALE GENOMIC DNA]</scope>
    <source>
        <strain evidence="7 8">TBZ30</strain>
    </source>
</reference>
<protein>
    <submittedName>
        <fullName evidence="7">Uncharacterized protein</fullName>
    </submittedName>
</protein>
<dbReference type="STRING" id="1792845.BC343_14285"/>
<evidence type="ECO:0000256" key="2">
    <source>
        <dbReference type="ARBA" id="ARBA00022475"/>
    </source>
</evidence>
<feature type="transmembrane region" description="Helical" evidence="6">
    <location>
        <begin position="330"/>
        <end position="352"/>
    </location>
</feature>
<dbReference type="OrthoDB" id="661127at2"/>
<evidence type="ECO:0000256" key="5">
    <source>
        <dbReference type="ARBA" id="ARBA00023136"/>
    </source>
</evidence>
<sequence>MAFKSTLFRNLSANTLQLVVNQLAGLAIFYLLSTGLTKNDFGLLNLALAILMIAFNLLSLGIDQISIRKIAAGDNTAEVLGLYIFHVLFTGLIFYGLILAGGIFFYQTAAVYPLLLLIGAGKLMIYFSTPFKQAASGMERFRLMGLMLVVSNLLRSIALMILALLHIISLQNAVIVFIAGDVLELTISAIAFSRGTGMHLHILVNKQKYFALLREALPQTGVNIITSAIARFDWVFIGIMASAVKLAEYSFAYKVFEMSTLPLLAIAPLLIPKFTKMFKQGMPDTERLKYLIRIEMIIAAFTALVLNLLWQPVMDAVTHGKYGAVNSNTFFILTLCIPFLYLNNFLWTIFFAKGEMKMILRGFVITLLVNAGLDLVLIPLFGNEGAAAAFLASCLAQAAFYLYHNQINALNAIWQNLPLCMGCALISGFASKAITANYWLSVPLACIFFALLLSTTKQLKISDGRAALNLFSA</sequence>
<feature type="transmembrane region" description="Helical" evidence="6">
    <location>
        <begin position="359"/>
        <end position="380"/>
    </location>
</feature>
<dbReference type="EMBL" id="MBTF01000036">
    <property type="protein sequence ID" value="OOQ57281.1"/>
    <property type="molecule type" value="Genomic_DNA"/>
</dbReference>
<accession>A0A1S9P8J6</accession>
<name>A0A1S9P8J6_9SPHI</name>
<dbReference type="InterPro" id="IPR050833">
    <property type="entry name" value="Poly_Biosynth_Transport"/>
</dbReference>
<feature type="transmembrane region" description="Helical" evidence="6">
    <location>
        <begin position="143"/>
        <end position="168"/>
    </location>
</feature>
<organism evidence="7 8">
    <name type="scientific">Mucilaginibacter pedocola</name>
    <dbReference type="NCBI Taxonomy" id="1792845"/>
    <lineage>
        <taxon>Bacteria</taxon>
        <taxon>Pseudomonadati</taxon>
        <taxon>Bacteroidota</taxon>
        <taxon>Sphingobacteriia</taxon>
        <taxon>Sphingobacteriales</taxon>
        <taxon>Sphingobacteriaceae</taxon>
        <taxon>Mucilaginibacter</taxon>
    </lineage>
</organism>
<dbReference type="Proteomes" id="UP000189739">
    <property type="component" value="Unassembled WGS sequence"/>
</dbReference>
<gene>
    <name evidence="7" type="ORF">BC343_14285</name>
</gene>
<feature type="transmembrane region" description="Helical" evidence="6">
    <location>
        <begin position="83"/>
        <end position="105"/>
    </location>
</feature>
<evidence type="ECO:0000256" key="1">
    <source>
        <dbReference type="ARBA" id="ARBA00004651"/>
    </source>
</evidence>
<feature type="transmembrane region" description="Helical" evidence="6">
    <location>
        <begin position="290"/>
        <end position="310"/>
    </location>
</feature>
<dbReference type="InterPro" id="IPR002797">
    <property type="entry name" value="Polysacc_synth"/>
</dbReference>
<dbReference type="RefSeq" id="WP_078350571.1">
    <property type="nucleotide sequence ID" value="NZ_MBTF01000036.1"/>
</dbReference>
<evidence type="ECO:0000313" key="7">
    <source>
        <dbReference type="EMBL" id="OOQ57281.1"/>
    </source>
</evidence>
<dbReference type="AlphaFoldDB" id="A0A1S9P8J6"/>
<comment type="subcellular location">
    <subcellularLocation>
        <location evidence="1">Cell membrane</location>
        <topology evidence="1">Multi-pass membrane protein</topology>
    </subcellularLocation>
</comment>
<evidence type="ECO:0000256" key="4">
    <source>
        <dbReference type="ARBA" id="ARBA00022989"/>
    </source>
</evidence>
<dbReference type="Pfam" id="PF01943">
    <property type="entry name" value="Polysacc_synt"/>
    <property type="match status" value="1"/>
</dbReference>
<proteinExistence type="predicted"/>
<keyword evidence="2" id="KW-1003">Cell membrane</keyword>
<feature type="transmembrane region" description="Helical" evidence="6">
    <location>
        <begin position="386"/>
        <end position="403"/>
    </location>
</feature>
<keyword evidence="4 6" id="KW-1133">Transmembrane helix</keyword>
<feature type="transmembrane region" description="Helical" evidence="6">
    <location>
        <begin position="251"/>
        <end position="270"/>
    </location>
</feature>
<dbReference type="GO" id="GO:0005886">
    <property type="term" value="C:plasma membrane"/>
    <property type="evidence" value="ECO:0007669"/>
    <property type="project" value="UniProtKB-SubCell"/>
</dbReference>